<gene>
    <name evidence="2" type="ORF">HMPREF9450_00489</name>
</gene>
<evidence type="ECO:0000259" key="1">
    <source>
        <dbReference type="Pfam" id="PF19580"/>
    </source>
</evidence>
<dbReference type="GO" id="GO:0003824">
    <property type="term" value="F:catalytic activity"/>
    <property type="evidence" value="ECO:0007669"/>
    <property type="project" value="InterPro"/>
</dbReference>
<dbReference type="Pfam" id="PF19580">
    <property type="entry name" value="Exo_endo_phos_3"/>
    <property type="match status" value="1"/>
</dbReference>
<reference evidence="2 3" key="1">
    <citation type="submission" date="2011-08" db="EMBL/GenBank/DDBJ databases">
        <title>The Genome Sequence of Alistipes indistinctus YIT 12060.</title>
        <authorList>
            <consortium name="The Broad Institute Genome Sequencing Platform"/>
            <person name="Earl A."/>
            <person name="Ward D."/>
            <person name="Feldgarden M."/>
            <person name="Gevers D."/>
            <person name="Morotomi M."/>
            <person name="Young S.K."/>
            <person name="Zeng Q."/>
            <person name="Gargeya S."/>
            <person name="Fitzgerald M."/>
            <person name="Haas B."/>
            <person name="Abouelleil A."/>
            <person name="Alvarado L."/>
            <person name="Arachchi H.M."/>
            <person name="Berlin A."/>
            <person name="Brown A."/>
            <person name="Chapman S.B."/>
            <person name="Chen Z."/>
            <person name="Dunbar C."/>
            <person name="Freedman E."/>
            <person name="Gearin G."/>
            <person name="Gellesch M."/>
            <person name="Goldberg J."/>
            <person name="Griggs A."/>
            <person name="Gujja S."/>
            <person name="Heiman D."/>
            <person name="Howarth C."/>
            <person name="Larson L."/>
            <person name="Lui A."/>
            <person name="MacDonald P.J.P."/>
            <person name="Montmayeur A."/>
            <person name="Murphy C."/>
            <person name="Neiman D."/>
            <person name="Pearson M."/>
            <person name="Priest M."/>
            <person name="Roberts A."/>
            <person name="Saif S."/>
            <person name="Shea T."/>
            <person name="Shenoy N."/>
            <person name="Sisk P."/>
            <person name="Stolte C."/>
            <person name="Sykes S."/>
            <person name="Wortman J."/>
            <person name="Nusbaum C."/>
            <person name="Birren B."/>
        </authorList>
    </citation>
    <scope>NUCLEOTIDE SEQUENCE [LARGE SCALE GENOMIC DNA]</scope>
    <source>
        <strain evidence="2 3">YIT 12060</strain>
    </source>
</reference>
<dbReference type="GeneID" id="92816908"/>
<dbReference type="OrthoDB" id="9802724at2"/>
<dbReference type="PANTHER" id="PTHR42834:SF1">
    <property type="entry name" value="ENDONUCLEASE_EXONUCLEASE_PHOSPHATASE FAMILY PROTEIN (AFU_ORTHOLOGUE AFUA_3G09210)"/>
    <property type="match status" value="1"/>
</dbReference>
<comment type="caution">
    <text evidence="2">The sequence shown here is derived from an EMBL/GenBank/DDBJ whole genome shotgun (WGS) entry which is preliminary data.</text>
</comment>
<evidence type="ECO:0000313" key="3">
    <source>
        <dbReference type="Proteomes" id="UP000006008"/>
    </source>
</evidence>
<dbReference type="PATRIC" id="fig|742725.3.peg.535"/>
<accession>G5H6C9</accession>
<dbReference type="PANTHER" id="PTHR42834">
    <property type="entry name" value="ENDONUCLEASE/EXONUCLEASE/PHOSPHATASE FAMILY PROTEIN (AFU_ORTHOLOGUE AFUA_3G09210)"/>
    <property type="match status" value="1"/>
</dbReference>
<dbReference type="STRING" id="742725.HMPREF9450_00489"/>
<sequence length="357" mass="40001">MPIPLSSQPIRRLVRRHATGFCKRLPSIAASTVLAVCTGAGIPATASSGGPERVKVAFYNTENLFDTIRNPLISDGEYTPQGARHWDTQRYACKIGRIARVLDELNADIVGLAEVENEAVVRDLMFAMRQDYNYIHRNTDDPRGIDVALLYRGSAFVPQRVNQVGGNAVRRQFLVVDGDLYGERVCVVVCHMPSMLNDAALRNRAADALHAAADSLARLNPERKVIVMGDFNATPRSQAGRTVTGERFFTPFTESERRGYGSYVYRDRRLLYDFIMMSHNLREVPKAGTGTDTELHFGGTYGIFVREYQLNMSGSKRGYPLRTFDGNTYTAGYSDHLPVWIVLERKNTIPVNDEKQE</sequence>
<dbReference type="eggNOG" id="COG2374">
    <property type="taxonomic scope" value="Bacteria"/>
</dbReference>
<dbReference type="InterPro" id="IPR036691">
    <property type="entry name" value="Endo/exonu/phosph_ase_sf"/>
</dbReference>
<dbReference type="Proteomes" id="UP000006008">
    <property type="component" value="Unassembled WGS sequence"/>
</dbReference>
<dbReference type="SUPFAM" id="SSF56219">
    <property type="entry name" value="DNase I-like"/>
    <property type="match status" value="1"/>
</dbReference>
<name>G5H6C9_9BACT</name>
<organism evidence="2 3">
    <name type="scientific">Alistipes indistinctus YIT 12060</name>
    <dbReference type="NCBI Taxonomy" id="742725"/>
    <lineage>
        <taxon>Bacteria</taxon>
        <taxon>Pseudomonadati</taxon>
        <taxon>Bacteroidota</taxon>
        <taxon>Bacteroidia</taxon>
        <taxon>Bacteroidales</taxon>
        <taxon>Rikenellaceae</taxon>
        <taxon>Alistipes</taxon>
    </lineage>
</organism>
<dbReference type="RefSeq" id="WP_009133295.1">
    <property type="nucleotide sequence ID" value="NZ_CP102250.1"/>
</dbReference>
<protein>
    <recommendedName>
        <fullName evidence="1">Endonuclease/exonuclease/phosphatase domain-containing protein</fullName>
    </recommendedName>
</protein>
<dbReference type="EMBL" id="ADLD01000004">
    <property type="protein sequence ID" value="EHB93223.1"/>
    <property type="molecule type" value="Genomic_DNA"/>
</dbReference>
<dbReference type="InterPro" id="IPR005135">
    <property type="entry name" value="Endo/exonuclease/phosphatase"/>
</dbReference>
<evidence type="ECO:0000313" key="2">
    <source>
        <dbReference type="EMBL" id="EHB93223.1"/>
    </source>
</evidence>
<proteinExistence type="predicted"/>
<feature type="domain" description="Endonuclease/exonuclease/phosphatase" evidence="1">
    <location>
        <begin position="56"/>
        <end position="345"/>
    </location>
</feature>
<dbReference type="Gene3D" id="3.60.10.10">
    <property type="entry name" value="Endonuclease/exonuclease/phosphatase"/>
    <property type="match status" value="1"/>
</dbReference>
<dbReference type="AlphaFoldDB" id="G5H6C9"/>
<dbReference type="HOGENOM" id="CLU_058239_1_0_10"/>
<keyword evidence="3" id="KW-1185">Reference proteome</keyword>